<protein>
    <recommendedName>
        <fullName evidence="6">Anti-sigma factor</fullName>
    </recommendedName>
</protein>
<dbReference type="Pfam" id="PF04773">
    <property type="entry name" value="FecR"/>
    <property type="match status" value="1"/>
</dbReference>
<dbReference type="InterPro" id="IPR032508">
    <property type="entry name" value="FecR_C"/>
</dbReference>
<dbReference type="InterPro" id="IPR006860">
    <property type="entry name" value="FecR"/>
</dbReference>
<gene>
    <name evidence="4" type="ORF">DDR33_09835</name>
</gene>
<dbReference type="PANTHER" id="PTHR30273">
    <property type="entry name" value="PERIPLASMIC SIGNAL SENSOR AND SIGMA FACTOR ACTIVATOR FECR-RELATED"/>
    <property type="match status" value="1"/>
</dbReference>
<evidence type="ECO:0000259" key="2">
    <source>
        <dbReference type="Pfam" id="PF04773"/>
    </source>
</evidence>
<name>A0A2U2PH82_9SPHI</name>
<evidence type="ECO:0000259" key="3">
    <source>
        <dbReference type="Pfam" id="PF16344"/>
    </source>
</evidence>
<keyword evidence="1" id="KW-0812">Transmembrane</keyword>
<dbReference type="InterPro" id="IPR012373">
    <property type="entry name" value="Ferrdict_sens_TM"/>
</dbReference>
<dbReference type="OrthoDB" id="1099963at2"/>
<keyword evidence="1" id="KW-1133">Transmembrane helix</keyword>
<keyword evidence="5" id="KW-1185">Reference proteome</keyword>
<dbReference type="AlphaFoldDB" id="A0A2U2PH82"/>
<sequence>MNMDRDEFLRILSKYRRGEATDAEKEFLHSYYNLFDARESPLDIISTTEKESLKDSMKKELQRQIALDRKGEVRDLHRRRSVLRWMAAAVVLVVSALTIWFYQNNEKRISTRNLAEANPVKAKRQDIAPGGNKATLTLADGSSVVLDNAGAGLVADQSGASVNKTKDGELIYSPHETNNSSAISYNTVSIPRGGQYSLVLSDGTKVWLNSASSIRFPTIFSDNERRIEVTGEAYFEVSHVFSKAGDRIPFIVSSRDQEIKVLGTHFNISAYEDEEHTSTTLLEGSVIVKAAGSTGKEVKLQPGQQAVVNPASSSIRVQDADLEKAVAWKNGYFKFDKEDLPAIMRQVSRWYDVDVEYRGKVQSDQFVGKIRRTAYVSGVLRILELSNVNCHIEGRKIIVGNN</sequence>
<feature type="transmembrane region" description="Helical" evidence="1">
    <location>
        <begin position="82"/>
        <end position="102"/>
    </location>
</feature>
<accession>A0A2U2PH82</accession>
<feature type="domain" description="FecR protein" evidence="2">
    <location>
        <begin position="187"/>
        <end position="286"/>
    </location>
</feature>
<dbReference type="PANTHER" id="PTHR30273:SF2">
    <property type="entry name" value="PROTEIN FECR"/>
    <property type="match status" value="1"/>
</dbReference>
<comment type="caution">
    <text evidence="4">The sequence shown here is derived from an EMBL/GenBank/DDBJ whole genome shotgun (WGS) entry which is preliminary data.</text>
</comment>
<dbReference type="Proteomes" id="UP000245647">
    <property type="component" value="Unassembled WGS sequence"/>
</dbReference>
<evidence type="ECO:0000313" key="5">
    <source>
        <dbReference type="Proteomes" id="UP000245647"/>
    </source>
</evidence>
<dbReference type="GO" id="GO:0016989">
    <property type="term" value="F:sigma factor antagonist activity"/>
    <property type="evidence" value="ECO:0007669"/>
    <property type="project" value="TreeGrafter"/>
</dbReference>
<evidence type="ECO:0008006" key="6">
    <source>
        <dbReference type="Google" id="ProtNLM"/>
    </source>
</evidence>
<dbReference type="Gene3D" id="3.55.50.30">
    <property type="match status" value="1"/>
</dbReference>
<reference evidence="4 5" key="1">
    <citation type="submission" date="2018-04" db="EMBL/GenBank/DDBJ databases">
        <title>Pedobacter chongqingensis sp. nov., isolated from a rottenly hemp rope.</title>
        <authorList>
            <person name="Cai Y."/>
        </authorList>
    </citation>
    <scope>NUCLEOTIDE SEQUENCE [LARGE SCALE GENOMIC DNA]</scope>
    <source>
        <strain evidence="4 5">FJ4-8</strain>
    </source>
</reference>
<dbReference type="EMBL" id="QEAS01000007">
    <property type="protein sequence ID" value="PWG80753.1"/>
    <property type="molecule type" value="Genomic_DNA"/>
</dbReference>
<dbReference type="RefSeq" id="WP_109415609.1">
    <property type="nucleotide sequence ID" value="NZ_QEAS01000007.1"/>
</dbReference>
<organism evidence="4 5">
    <name type="scientific">Pararcticibacter amylolyticus</name>
    <dbReference type="NCBI Taxonomy" id="2173175"/>
    <lineage>
        <taxon>Bacteria</taxon>
        <taxon>Pseudomonadati</taxon>
        <taxon>Bacteroidota</taxon>
        <taxon>Sphingobacteriia</taxon>
        <taxon>Sphingobacteriales</taxon>
        <taxon>Sphingobacteriaceae</taxon>
        <taxon>Pararcticibacter</taxon>
    </lineage>
</organism>
<evidence type="ECO:0000313" key="4">
    <source>
        <dbReference type="EMBL" id="PWG80753.1"/>
    </source>
</evidence>
<dbReference type="Pfam" id="PF16344">
    <property type="entry name" value="FecR_C"/>
    <property type="match status" value="1"/>
</dbReference>
<keyword evidence="1" id="KW-0472">Membrane</keyword>
<dbReference type="Gene3D" id="2.60.120.1440">
    <property type="match status" value="1"/>
</dbReference>
<feature type="domain" description="Protein FecR C-terminal" evidence="3">
    <location>
        <begin position="332"/>
        <end position="399"/>
    </location>
</feature>
<proteinExistence type="predicted"/>
<evidence type="ECO:0000256" key="1">
    <source>
        <dbReference type="SAM" id="Phobius"/>
    </source>
</evidence>